<feature type="site" description="Important for substrate specificity" evidence="3">
    <location>
        <position position="68"/>
    </location>
</feature>
<keyword evidence="3" id="KW-0546">Nucleotide metabolism</keyword>
<evidence type="ECO:0000313" key="4">
    <source>
        <dbReference type="EMBL" id="MBC3536438.1"/>
    </source>
</evidence>
<comment type="similarity">
    <text evidence="3">Belongs to the Maf family. YhdE subfamily.</text>
</comment>
<evidence type="ECO:0000256" key="1">
    <source>
        <dbReference type="ARBA" id="ARBA00001968"/>
    </source>
</evidence>
<keyword evidence="5" id="KW-1185">Reference proteome</keyword>
<sequence>MLILASASPRRRELLSQIGVAYMVSPSHYEERAPKKKDPAKFVLAQAVGKARDVAAQYPGQWVLGADTVVALGEDILGKPKHEKDAIRMLHELSGHKHSVFTGIALVRDKKTYTKVVETKVWFRKLKDAEIERYIATQEPFDKAGSYGIQGKAACFVDKINGSYSNVVGLPLSQVYTLLQKAKVIE</sequence>
<dbReference type="PIRSF" id="PIRSF006305">
    <property type="entry name" value="Maf"/>
    <property type="match status" value="1"/>
</dbReference>
<protein>
    <recommendedName>
        <fullName evidence="3">dTTP/UTP pyrophosphatase</fullName>
        <shortName evidence="3">dTTPase/UTPase</shortName>
        <ecNumber evidence="3">3.6.1.9</ecNumber>
    </recommendedName>
    <alternativeName>
        <fullName evidence="3">Nucleoside triphosphate pyrophosphatase</fullName>
    </alternativeName>
    <alternativeName>
        <fullName evidence="3">Nucleotide pyrophosphatase</fullName>
        <shortName evidence="3">Nucleotide PPase</shortName>
    </alternativeName>
</protein>
<dbReference type="Gene3D" id="3.90.950.10">
    <property type="match status" value="1"/>
</dbReference>
<dbReference type="NCBIfam" id="TIGR00172">
    <property type="entry name" value="maf"/>
    <property type="match status" value="1"/>
</dbReference>
<dbReference type="Proteomes" id="UP000606870">
    <property type="component" value="Unassembled WGS sequence"/>
</dbReference>
<dbReference type="InterPro" id="IPR003697">
    <property type="entry name" value="Maf-like"/>
</dbReference>
<dbReference type="Pfam" id="PF02545">
    <property type="entry name" value="Maf"/>
    <property type="match status" value="1"/>
</dbReference>
<keyword evidence="2 3" id="KW-0378">Hydrolase</keyword>
<gene>
    <name evidence="4" type="primary">maf</name>
    <name evidence="4" type="ORF">H8J70_04130</name>
</gene>
<comment type="catalytic activity">
    <reaction evidence="3">
        <text>UTP + H2O = UMP + diphosphate + H(+)</text>
        <dbReference type="Rhea" id="RHEA:29395"/>
        <dbReference type="ChEBI" id="CHEBI:15377"/>
        <dbReference type="ChEBI" id="CHEBI:15378"/>
        <dbReference type="ChEBI" id="CHEBI:33019"/>
        <dbReference type="ChEBI" id="CHEBI:46398"/>
        <dbReference type="ChEBI" id="CHEBI:57865"/>
        <dbReference type="EC" id="3.6.1.9"/>
    </reaction>
</comment>
<dbReference type="InterPro" id="IPR029001">
    <property type="entry name" value="ITPase-like_fam"/>
</dbReference>
<dbReference type="PANTHER" id="PTHR43213">
    <property type="entry name" value="BIFUNCTIONAL DTTP/UTP PYROPHOSPHATASE/METHYLTRANSFERASE PROTEIN-RELATED"/>
    <property type="match status" value="1"/>
</dbReference>
<dbReference type="PANTHER" id="PTHR43213:SF5">
    <property type="entry name" value="BIFUNCTIONAL DTTP_UTP PYROPHOSPHATASE_METHYLTRANSFERASE PROTEIN-RELATED"/>
    <property type="match status" value="1"/>
</dbReference>
<comment type="caution">
    <text evidence="4">The sequence shown here is derived from an EMBL/GenBank/DDBJ whole genome shotgun (WGS) entry which is preliminary data.</text>
</comment>
<comment type="function">
    <text evidence="3">Nucleoside triphosphate pyrophosphatase that hydrolyzes dTTP and UTP. May have a dual role in cell division arrest and in preventing the incorporation of modified nucleotides into cellular nucleic acids.</text>
</comment>
<keyword evidence="3" id="KW-0963">Cytoplasm</keyword>
<evidence type="ECO:0000313" key="5">
    <source>
        <dbReference type="Proteomes" id="UP000606870"/>
    </source>
</evidence>
<dbReference type="EMBL" id="JACOGK010000008">
    <property type="protein sequence ID" value="MBC3536438.1"/>
    <property type="molecule type" value="Genomic_DNA"/>
</dbReference>
<comment type="subcellular location">
    <subcellularLocation>
        <location evidence="3">Cytoplasm</location>
    </subcellularLocation>
</comment>
<comment type="cofactor">
    <cofactor evidence="1 3">
        <name>a divalent metal cation</name>
        <dbReference type="ChEBI" id="CHEBI:60240"/>
    </cofactor>
</comment>
<feature type="active site" description="Proton acceptor" evidence="3">
    <location>
        <position position="67"/>
    </location>
</feature>
<evidence type="ECO:0000256" key="2">
    <source>
        <dbReference type="ARBA" id="ARBA00022801"/>
    </source>
</evidence>
<proteinExistence type="inferred from homology"/>
<dbReference type="EC" id="3.6.1.9" evidence="3"/>
<feature type="site" description="Important for substrate specificity" evidence="3">
    <location>
        <position position="150"/>
    </location>
</feature>
<dbReference type="CDD" id="cd00555">
    <property type="entry name" value="Maf"/>
    <property type="match status" value="1"/>
</dbReference>
<feature type="site" description="Important for substrate specificity" evidence="3">
    <location>
        <position position="10"/>
    </location>
</feature>
<accession>A0ABR6VH70</accession>
<dbReference type="RefSeq" id="WP_186502598.1">
    <property type="nucleotide sequence ID" value="NZ_JACOGK010000008.1"/>
</dbReference>
<comment type="caution">
    <text evidence="3">Lacks conserved residue(s) required for the propagation of feature annotation.</text>
</comment>
<comment type="catalytic activity">
    <reaction evidence="3">
        <text>dTTP + H2O = dTMP + diphosphate + H(+)</text>
        <dbReference type="Rhea" id="RHEA:28534"/>
        <dbReference type="ChEBI" id="CHEBI:15377"/>
        <dbReference type="ChEBI" id="CHEBI:15378"/>
        <dbReference type="ChEBI" id="CHEBI:33019"/>
        <dbReference type="ChEBI" id="CHEBI:37568"/>
        <dbReference type="ChEBI" id="CHEBI:63528"/>
        <dbReference type="EC" id="3.6.1.9"/>
    </reaction>
</comment>
<dbReference type="SUPFAM" id="SSF52972">
    <property type="entry name" value="ITPase-like"/>
    <property type="match status" value="1"/>
</dbReference>
<dbReference type="HAMAP" id="MF_00528">
    <property type="entry name" value="Maf"/>
    <property type="match status" value="1"/>
</dbReference>
<reference evidence="4 5" key="1">
    <citation type="submission" date="2020-08" db="EMBL/GenBank/DDBJ databases">
        <authorList>
            <person name="Liu C."/>
            <person name="Sun Q."/>
        </authorList>
    </citation>
    <scope>NUCLEOTIDE SEQUENCE [LARGE SCALE GENOMIC DNA]</scope>
    <source>
        <strain evidence="4 5">NSJ-59</strain>
    </source>
</reference>
<evidence type="ECO:0000256" key="3">
    <source>
        <dbReference type="HAMAP-Rule" id="MF_00528"/>
    </source>
</evidence>
<name>A0ABR6VH70_9FIRM</name>
<organism evidence="4 5">
    <name type="scientific">Megasphaera hominis</name>
    <dbReference type="NCBI Taxonomy" id="159836"/>
    <lineage>
        <taxon>Bacteria</taxon>
        <taxon>Bacillati</taxon>
        <taxon>Bacillota</taxon>
        <taxon>Negativicutes</taxon>
        <taxon>Veillonellales</taxon>
        <taxon>Veillonellaceae</taxon>
        <taxon>Megasphaera</taxon>
    </lineage>
</organism>